<dbReference type="AlphaFoldDB" id="A0AAU6SEA9"/>
<feature type="domain" description="Xylose isomerase-like TIM barrel" evidence="2">
    <location>
        <begin position="7"/>
        <end position="246"/>
    </location>
</feature>
<dbReference type="InterPro" id="IPR036237">
    <property type="entry name" value="Xyl_isomerase-like_sf"/>
</dbReference>
<name>A0AAU6SEA9_9MICO</name>
<reference evidence="3" key="1">
    <citation type="submission" date="2024-04" db="EMBL/GenBank/DDBJ databases">
        <authorList>
            <person name="Roder T."/>
            <person name="Oberhansli S."/>
            <person name="Kreuzer M."/>
        </authorList>
    </citation>
    <scope>NUCLEOTIDE SEQUENCE</scope>
    <source>
        <strain evidence="3">LWS13-1.2</strain>
    </source>
</reference>
<protein>
    <submittedName>
        <fullName evidence="3">Sugar phosphate isomerase/epimerase</fullName>
    </submittedName>
</protein>
<dbReference type="InterPro" id="IPR050312">
    <property type="entry name" value="IolE/XylAMocC-like"/>
</dbReference>
<dbReference type="PANTHER" id="PTHR12110">
    <property type="entry name" value="HYDROXYPYRUVATE ISOMERASE"/>
    <property type="match status" value="1"/>
</dbReference>
<evidence type="ECO:0000259" key="2">
    <source>
        <dbReference type="Pfam" id="PF01261"/>
    </source>
</evidence>
<dbReference type="EMBL" id="CP151632">
    <property type="protein sequence ID" value="WZO35211.1"/>
    <property type="molecule type" value="Genomic_DNA"/>
</dbReference>
<keyword evidence="3" id="KW-0413">Isomerase</keyword>
<dbReference type="Gene3D" id="3.20.20.150">
    <property type="entry name" value="Divalent-metal-dependent TIM barrel enzymes"/>
    <property type="match status" value="1"/>
</dbReference>
<dbReference type="GO" id="GO:0016853">
    <property type="term" value="F:isomerase activity"/>
    <property type="evidence" value="ECO:0007669"/>
    <property type="project" value="UniProtKB-KW"/>
</dbReference>
<dbReference type="Pfam" id="PF01261">
    <property type="entry name" value="AP_endonuc_2"/>
    <property type="match status" value="1"/>
</dbReference>
<keyword evidence="1" id="KW-0119">Carbohydrate metabolism</keyword>
<dbReference type="PANTHER" id="PTHR12110:SF53">
    <property type="entry name" value="BLR5974 PROTEIN"/>
    <property type="match status" value="1"/>
</dbReference>
<evidence type="ECO:0000256" key="1">
    <source>
        <dbReference type="ARBA" id="ARBA00023277"/>
    </source>
</evidence>
<gene>
    <name evidence="3" type="ORF">MRBLWS13_002902</name>
</gene>
<sequence>MGEFPLQVAERCGATAVEAVAFQFDGIADPAIDLFAVHARSVGLDLVNAAVDDGDLLDADPGRRATDVDVMKRWIGRFAGVGFRHVRVNAGSPFSERRTARPPGYLVDALGDLGAYAASHGVRLLVENHGGSSSDPAWVAELLSTVGADNLGLLLDTGNFDAILTPMLAASLHPDENHGLSLDALDLSSVYDGIAALAPHAELVHMKAHWATDSGASGPIDMDFVVAILSSHGYSGPLTLEYEGVGGDPWAKVSAIIDRLGVGAR</sequence>
<proteinExistence type="predicted"/>
<accession>A0AAU6SEA9</accession>
<organism evidence="3">
    <name type="scientific">Microbacterium sp. LWS13-1.2</name>
    <dbReference type="NCBI Taxonomy" id="3135264"/>
    <lineage>
        <taxon>Bacteria</taxon>
        <taxon>Bacillati</taxon>
        <taxon>Actinomycetota</taxon>
        <taxon>Actinomycetes</taxon>
        <taxon>Micrococcales</taxon>
        <taxon>Microbacteriaceae</taxon>
        <taxon>Microbacterium</taxon>
    </lineage>
</organism>
<evidence type="ECO:0000313" key="3">
    <source>
        <dbReference type="EMBL" id="WZO35211.1"/>
    </source>
</evidence>
<dbReference type="SUPFAM" id="SSF51658">
    <property type="entry name" value="Xylose isomerase-like"/>
    <property type="match status" value="1"/>
</dbReference>
<dbReference type="InterPro" id="IPR013022">
    <property type="entry name" value="Xyl_isomerase-like_TIM-brl"/>
</dbReference>